<dbReference type="GO" id="GO:0016052">
    <property type="term" value="P:carbohydrate catabolic process"/>
    <property type="evidence" value="ECO:0007669"/>
    <property type="project" value="TreeGrafter"/>
</dbReference>
<dbReference type="AlphaFoldDB" id="A0A6J6E541"/>
<feature type="domain" description="Mandelate racemase/muconate lactonizing enzyme C-terminal" evidence="4">
    <location>
        <begin position="144"/>
        <end position="242"/>
    </location>
</feature>
<dbReference type="SMART" id="SM00922">
    <property type="entry name" value="MR_MLE"/>
    <property type="match status" value="1"/>
</dbReference>
<protein>
    <submittedName>
        <fullName evidence="5">Unannotated protein</fullName>
    </submittedName>
</protein>
<comment type="cofactor">
    <cofactor evidence="1">
        <name>Mg(2+)</name>
        <dbReference type="ChEBI" id="CHEBI:18420"/>
    </cofactor>
</comment>
<dbReference type="EMBL" id="CAEZTT010000010">
    <property type="protein sequence ID" value="CAB4569383.1"/>
    <property type="molecule type" value="Genomic_DNA"/>
</dbReference>
<dbReference type="InterPro" id="IPR036849">
    <property type="entry name" value="Enolase-like_C_sf"/>
</dbReference>
<accession>A0A6J6E541</accession>
<proteinExistence type="predicted"/>
<dbReference type="SFLD" id="SFLDG00179">
    <property type="entry name" value="mandelate_racemase"/>
    <property type="match status" value="1"/>
</dbReference>
<dbReference type="InterPro" id="IPR013342">
    <property type="entry name" value="Mandelate_racemase_C"/>
</dbReference>
<dbReference type="Pfam" id="PF13378">
    <property type="entry name" value="MR_MLE_C"/>
    <property type="match status" value="1"/>
</dbReference>
<dbReference type="InterPro" id="IPR013341">
    <property type="entry name" value="Mandelate_racemase_N_dom"/>
</dbReference>
<sequence length="369" mass="40308">MDLISGIETFEARVPLPAPLTVGSAKITHRTYSVVRITTTDGLVGVGYCYSRGLPISTIIQNSMAPVAQGKTAESPAEIRKLVLGFNWQSAEHGTVTAAASAIDVALYDIVAKRKNQSIARYLGSSVSEIPIYSVIGYHYGPNNDDLISEVKSALDRGIKSFKMVMGADTPERDYERVKIVREIVGPKALLALDAFRTLGNLENAIRRVSMISEFDIAFVEDPFLESEGLLAIALRDATGVPVSFGESLASAKMAEQVLHYNQTDILRVDALVIGGVDQFLAATAAAHRHGKTYATHIHTEVHSQLAAATPNLYPGGLEYLDPKYEIDLFHHLLYEPIRIVNGNAVLSQEPGFGIHWDWDAIRKFSDTK</sequence>
<dbReference type="Gene3D" id="3.20.20.120">
    <property type="entry name" value="Enolase-like C-terminal domain"/>
    <property type="match status" value="1"/>
</dbReference>
<gene>
    <name evidence="5" type="ORF">UFOPK1726_00186</name>
</gene>
<reference evidence="5" key="1">
    <citation type="submission" date="2020-05" db="EMBL/GenBank/DDBJ databases">
        <authorList>
            <person name="Chiriac C."/>
            <person name="Salcher M."/>
            <person name="Ghai R."/>
            <person name="Kavagutti S V."/>
        </authorList>
    </citation>
    <scope>NUCLEOTIDE SEQUENCE</scope>
</reference>
<dbReference type="InterPro" id="IPR029065">
    <property type="entry name" value="Enolase_C-like"/>
</dbReference>
<dbReference type="InterPro" id="IPR046945">
    <property type="entry name" value="RHMD-like"/>
</dbReference>
<dbReference type="SUPFAM" id="SSF51604">
    <property type="entry name" value="Enolase C-terminal domain-like"/>
    <property type="match status" value="1"/>
</dbReference>
<evidence type="ECO:0000256" key="1">
    <source>
        <dbReference type="ARBA" id="ARBA00001946"/>
    </source>
</evidence>
<evidence type="ECO:0000313" key="5">
    <source>
        <dbReference type="EMBL" id="CAB4569383.1"/>
    </source>
</evidence>
<dbReference type="SUPFAM" id="SSF54826">
    <property type="entry name" value="Enolase N-terminal domain-like"/>
    <property type="match status" value="1"/>
</dbReference>
<dbReference type="PANTHER" id="PTHR13794:SF58">
    <property type="entry name" value="MITOCHONDRIAL ENOLASE SUPERFAMILY MEMBER 1"/>
    <property type="match status" value="1"/>
</dbReference>
<evidence type="ECO:0000259" key="4">
    <source>
        <dbReference type="SMART" id="SM00922"/>
    </source>
</evidence>
<dbReference type="InterPro" id="IPR029017">
    <property type="entry name" value="Enolase-like_N"/>
</dbReference>
<keyword evidence="3" id="KW-0460">Magnesium</keyword>
<dbReference type="SFLD" id="SFLDS00001">
    <property type="entry name" value="Enolase"/>
    <property type="match status" value="1"/>
</dbReference>
<dbReference type="Pfam" id="PF02746">
    <property type="entry name" value="MR_MLE_N"/>
    <property type="match status" value="1"/>
</dbReference>
<dbReference type="PANTHER" id="PTHR13794">
    <property type="entry name" value="ENOLASE SUPERFAMILY, MANDELATE RACEMASE"/>
    <property type="match status" value="1"/>
</dbReference>
<organism evidence="5">
    <name type="scientific">freshwater metagenome</name>
    <dbReference type="NCBI Taxonomy" id="449393"/>
    <lineage>
        <taxon>unclassified sequences</taxon>
        <taxon>metagenomes</taxon>
        <taxon>ecological metagenomes</taxon>
    </lineage>
</organism>
<name>A0A6J6E541_9ZZZZ</name>
<keyword evidence="2" id="KW-0479">Metal-binding</keyword>
<evidence type="ECO:0000256" key="2">
    <source>
        <dbReference type="ARBA" id="ARBA00022723"/>
    </source>
</evidence>
<dbReference type="GO" id="GO:0016836">
    <property type="term" value="F:hydro-lyase activity"/>
    <property type="evidence" value="ECO:0007669"/>
    <property type="project" value="TreeGrafter"/>
</dbReference>
<dbReference type="CDD" id="cd03316">
    <property type="entry name" value="MR_like"/>
    <property type="match status" value="1"/>
</dbReference>
<evidence type="ECO:0000256" key="3">
    <source>
        <dbReference type="ARBA" id="ARBA00022842"/>
    </source>
</evidence>
<dbReference type="GO" id="GO:0000287">
    <property type="term" value="F:magnesium ion binding"/>
    <property type="evidence" value="ECO:0007669"/>
    <property type="project" value="TreeGrafter"/>
</dbReference>
<dbReference type="Gene3D" id="3.30.390.10">
    <property type="entry name" value="Enolase-like, N-terminal domain"/>
    <property type="match status" value="1"/>
</dbReference>